<dbReference type="OrthoDB" id="9792284at2"/>
<dbReference type="EMBL" id="LAPZ01000003">
    <property type="protein sequence ID" value="OSY88233.1"/>
    <property type="molecule type" value="Genomic_DNA"/>
</dbReference>
<organism evidence="2 3">
    <name type="scientific">Tenacibaculum holothuriorum</name>
    <dbReference type="NCBI Taxonomy" id="1635173"/>
    <lineage>
        <taxon>Bacteria</taxon>
        <taxon>Pseudomonadati</taxon>
        <taxon>Bacteroidota</taxon>
        <taxon>Flavobacteriia</taxon>
        <taxon>Flavobacteriales</taxon>
        <taxon>Flavobacteriaceae</taxon>
        <taxon>Tenacibaculum</taxon>
    </lineage>
</organism>
<dbReference type="InParanoid" id="A0A1Y2PCP0"/>
<feature type="signal peptide" evidence="1">
    <location>
        <begin position="1"/>
        <end position="18"/>
    </location>
</feature>
<comment type="caution">
    <text evidence="2">The sequence shown here is derived from an EMBL/GenBank/DDBJ whole genome shotgun (WGS) entry which is preliminary data.</text>
</comment>
<gene>
    <name evidence="2" type="ORF">WH52_05485</name>
</gene>
<proteinExistence type="predicted"/>
<dbReference type="RefSeq" id="WP_086029948.1">
    <property type="nucleotide sequence ID" value="NZ_LAPZ01000003.1"/>
</dbReference>
<accession>A0A1Y2PCP0</accession>
<evidence type="ECO:0008006" key="4">
    <source>
        <dbReference type="Google" id="ProtNLM"/>
    </source>
</evidence>
<sequence>MKKILIFIALFFVAKLFAQETGNDSYTIQRLIIFNNKGEVLLQKHANGWMTPALRHNTETSTKKGLFNLASNFGLKVSNPQLQGVFMYFHSDHKKPSFRQHYSCDLKGGKIKIPKGALDVQWFSKDEAIEKMLLPEAKIVTAVGEMTKHILNYPTIIWGGSYLLVKEKGKKTKSEVIENFYPIGRIE</sequence>
<feature type="chain" id="PRO_5012192449" description="Nudix hydrolase domain-containing protein" evidence="1">
    <location>
        <begin position="19"/>
        <end position="187"/>
    </location>
</feature>
<evidence type="ECO:0000256" key="1">
    <source>
        <dbReference type="SAM" id="SignalP"/>
    </source>
</evidence>
<dbReference type="SUPFAM" id="SSF55811">
    <property type="entry name" value="Nudix"/>
    <property type="match status" value="1"/>
</dbReference>
<name>A0A1Y2PCP0_9FLAO</name>
<reference evidence="2 3" key="1">
    <citation type="submission" date="2015-03" db="EMBL/GenBank/DDBJ databases">
        <title>Genome sequence of Tenacibaculum sp. S2-2, isolated from intestinal microbiota of sea cucumber, Apostichopus japonicas.</title>
        <authorList>
            <person name="Shao Z."/>
            <person name="Wang L."/>
            <person name="Li X."/>
        </authorList>
    </citation>
    <scope>NUCLEOTIDE SEQUENCE [LARGE SCALE GENOMIC DNA]</scope>
    <source>
        <strain evidence="2 3">S2-2</strain>
    </source>
</reference>
<keyword evidence="1" id="KW-0732">Signal</keyword>
<protein>
    <recommendedName>
        <fullName evidence="4">Nudix hydrolase domain-containing protein</fullName>
    </recommendedName>
</protein>
<dbReference type="AlphaFoldDB" id="A0A1Y2PCP0"/>
<evidence type="ECO:0000313" key="2">
    <source>
        <dbReference type="EMBL" id="OSY88233.1"/>
    </source>
</evidence>
<dbReference type="Gene3D" id="3.90.79.10">
    <property type="entry name" value="Nucleoside Triphosphate Pyrophosphohydrolase"/>
    <property type="match status" value="1"/>
</dbReference>
<keyword evidence="3" id="KW-1185">Reference proteome</keyword>
<dbReference type="Proteomes" id="UP000194221">
    <property type="component" value="Unassembled WGS sequence"/>
</dbReference>
<evidence type="ECO:0000313" key="3">
    <source>
        <dbReference type="Proteomes" id="UP000194221"/>
    </source>
</evidence>
<dbReference type="InterPro" id="IPR015797">
    <property type="entry name" value="NUDIX_hydrolase-like_dom_sf"/>
</dbReference>